<organism evidence="2 3">
    <name type="scientific">Kiloniella antarctica</name>
    <dbReference type="NCBI Taxonomy" id="1550907"/>
    <lineage>
        <taxon>Bacteria</taxon>
        <taxon>Pseudomonadati</taxon>
        <taxon>Pseudomonadota</taxon>
        <taxon>Alphaproteobacteria</taxon>
        <taxon>Rhodospirillales</taxon>
        <taxon>Kiloniellaceae</taxon>
        <taxon>Kiloniella</taxon>
    </lineage>
</organism>
<keyword evidence="3" id="KW-1185">Reference proteome</keyword>
<dbReference type="InterPro" id="IPR005561">
    <property type="entry name" value="ANTAR"/>
</dbReference>
<accession>A0ABW5BKE5</accession>
<dbReference type="Proteomes" id="UP001597294">
    <property type="component" value="Unassembled WGS sequence"/>
</dbReference>
<name>A0ABW5BKE5_9PROT</name>
<protein>
    <submittedName>
        <fullName evidence="2">ANTAR domain-containing response regulator</fullName>
    </submittedName>
</protein>
<evidence type="ECO:0000313" key="3">
    <source>
        <dbReference type="Proteomes" id="UP001597294"/>
    </source>
</evidence>
<dbReference type="InterPro" id="IPR049021">
    <property type="entry name" value="AmiR_N"/>
</dbReference>
<gene>
    <name evidence="2" type="ORF">ACFSKO_07020</name>
</gene>
<feature type="domain" description="ANTAR" evidence="1">
    <location>
        <begin position="125"/>
        <end position="186"/>
    </location>
</feature>
<evidence type="ECO:0000313" key="2">
    <source>
        <dbReference type="EMBL" id="MFD2205353.1"/>
    </source>
</evidence>
<dbReference type="Gene3D" id="1.10.10.10">
    <property type="entry name" value="Winged helix-like DNA-binding domain superfamily/Winged helix DNA-binding domain"/>
    <property type="match status" value="1"/>
</dbReference>
<comment type="caution">
    <text evidence="2">The sequence shown here is derived from an EMBL/GenBank/DDBJ whole genome shotgun (WGS) entry which is preliminary data.</text>
</comment>
<dbReference type="InterPro" id="IPR008327">
    <property type="entry name" value="Sig_transdc_resp-reg_antiterm"/>
</dbReference>
<dbReference type="Gene3D" id="3.40.50.2300">
    <property type="match status" value="1"/>
</dbReference>
<sequence length="204" mass="23023">MSVFRTPNFRGDKAVILHRRDDNIRRLERHLDRLGIESTVAWPDFNLENTPADMVFFDGDNGYDGLFPWQKGTPPIPLIALISSEAPGRLEWMLSQATSAHLIKPIQSSGVFSTLVIAYANFANLQHNHAQIKTLETRISKRPVVFRALLMIMECGHLEDEAAFAILRSAAMNDRKSIEDFATNLDRNKVNTLIKNFSVDKGMA</sequence>
<dbReference type="Pfam" id="PF03861">
    <property type="entry name" value="ANTAR"/>
    <property type="match status" value="1"/>
</dbReference>
<dbReference type="Pfam" id="PF21332">
    <property type="entry name" value="AmiR_N"/>
    <property type="match status" value="1"/>
</dbReference>
<dbReference type="PIRSF" id="PIRSF036382">
    <property type="entry name" value="RR_antiterm"/>
    <property type="match status" value="1"/>
</dbReference>
<dbReference type="InterPro" id="IPR011006">
    <property type="entry name" value="CheY-like_superfamily"/>
</dbReference>
<dbReference type="InterPro" id="IPR036388">
    <property type="entry name" value="WH-like_DNA-bd_sf"/>
</dbReference>
<dbReference type="PROSITE" id="PS50921">
    <property type="entry name" value="ANTAR"/>
    <property type="match status" value="1"/>
</dbReference>
<evidence type="ECO:0000259" key="1">
    <source>
        <dbReference type="PROSITE" id="PS50921"/>
    </source>
</evidence>
<dbReference type="SUPFAM" id="SSF52172">
    <property type="entry name" value="CheY-like"/>
    <property type="match status" value="1"/>
</dbReference>
<reference evidence="3" key="1">
    <citation type="journal article" date="2019" name="Int. J. Syst. Evol. Microbiol.">
        <title>The Global Catalogue of Microorganisms (GCM) 10K type strain sequencing project: providing services to taxonomists for standard genome sequencing and annotation.</title>
        <authorList>
            <consortium name="The Broad Institute Genomics Platform"/>
            <consortium name="The Broad Institute Genome Sequencing Center for Infectious Disease"/>
            <person name="Wu L."/>
            <person name="Ma J."/>
        </authorList>
    </citation>
    <scope>NUCLEOTIDE SEQUENCE [LARGE SCALE GENOMIC DNA]</scope>
    <source>
        <strain evidence="3">CGMCC 4.7192</strain>
    </source>
</reference>
<proteinExistence type="predicted"/>
<dbReference type="EMBL" id="JBHUII010000004">
    <property type="protein sequence ID" value="MFD2205353.1"/>
    <property type="molecule type" value="Genomic_DNA"/>
</dbReference>
<dbReference type="RefSeq" id="WP_380249885.1">
    <property type="nucleotide sequence ID" value="NZ_JBHUII010000004.1"/>
</dbReference>